<evidence type="ECO:0000256" key="5">
    <source>
        <dbReference type="ARBA" id="ARBA00023136"/>
    </source>
</evidence>
<gene>
    <name evidence="9" type="ORF">AFUS01_LOCUS2561</name>
</gene>
<accession>A0A8J2NKD9</accession>
<dbReference type="GO" id="GO:0008049">
    <property type="term" value="P:male courtship behavior"/>
    <property type="evidence" value="ECO:0007669"/>
    <property type="project" value="TreeGrafter"/>
</dbReference>
<organism evidence="9 10">
    <name type="scientific">Allacma fusca</name>
    <dbReference type="NCBI Taxonomy" id="39272"/>
    <lineage>
        <taxon>Eukaryota</taxon>
        <taxon>Metazoa</taxon>
        <taxon>Ecdysozoa</taxon>
        <taxon>Arthropoda</taxon>
        <taxon>Hexapoda</taxon>
        <taxon>Collembola</taxon>
        <taxon>Symphypleona</taxon>
        <taxon>Sminthuridae</taxon>
        <taxon>Allacma</taxon>
    </lineage>
</organism>
<dbReference type="AlphaFoldDB" id="A0A8J2NKD9"/>
<keyword evidence="3 8" id="KW-0812">Transmembrane</keyword>
<feature type="transmembrane region" description="Helical" evidence="8">
    <location>
        <begin position="169"/>
        <end position="187"/>
    </location>
</feature>
<name>A0A8J2NKD9_9HEXA</name>
<evidence type="ECO:0000256" key="3">
    <source>
        <dbReference type="ARBA" id="ARBA00022692"/>
    </source>
</evidence>
<keyword evidence="7" id="KW-0807">Transducer</keyword>
<dbReference type="PANTHER" id="PTHR21143">
    <property type="entry name" value="INVERTEBRATE GUSTATORY RECEPTOR"/>
    <property type="match status" value="1"/>
</dbReference>
<dbReference type="GO" id="GO:0007635">
    <property type="term" value="P:chemosensory behavior"/>
    <property type="evidence" value="ECO:0007669"/>
    <property type="project" value="TreeGrafter"/>
</dbReference>
<dbReference type="GO" id="GO:0005886">
    <property type="term" value="C:plasma membrane"/>
    <property type="evidence" value="ECO:0007669"/>
    <property type="project" value="UniProtKB-SubCell"/>
</dbReference>
<comment type="subcellular location">
    <subcellularLocation>
        <location evidence="1">Cell membrane</location>
        <topology evidence="1">Multi-pass membrane protein</topology>
    </subcellularLocation>
</comment>
<feature type="transmembrane region" description="Helical" evidence="8">
    <location>
        <begin position="207"/>
        <end position="232"/>
    </location>
</feature>
<dbReference type="PANTHER" id="PTHR21143:SF133">
    <property type="entry name" value="GUSTATORY AND PHEROMONE RECEPTOR 32A-RELATED"/>
    <property type="match status" value="1"/>
</dbReference>
<dbReference type="Proteomes" id="UP000708208">
    <property type="component" value="Unassembled WGS sequence"/>
</dbReference>
<dbReference type="GO" id="GO:0030425">
    <property type="term" value="C:dendrite"/>
    <property type="evidence" value="ECO:0007669"/>
    <property type="project" value="TreeGrafter"/>
</dbReference>
<feature type="transmembrane region" description="Helical" evidence="8">
    <location>
        <begin position="98"/>
        <end position="118"/>
    </location>
</feature>
<evidence type="ECO:0000256" key="7">
    <source>
        <dbReference type="ARBA" id="ARBA00023224"/>
    </source>
</evidence>
<keyword evidence="6" id="KW-0675">Receptor</keyword>
<evidence type="ECO:0000256" key="2">
    <source>
        <dbReference type="ARBA" id="ARBA00022475"/>
    </source>
</evidence>
<dbReference type="InterPro" id="IPR013604">
    <property type="entry name" value="7TM_chemorcpt"/>
</dbReference>
<evidence type="ECO:0000256" key="6">
    <source>
        <dbReference type="ARBA" id="ARBA00023170"/>
    </source>
</evidence>
<dbReference type="Pfam" id="PF08395">
    <property type="entry name" value="7tm_7"/>
    <property type="match status" value="1"/>
</dbReference>
<dbReference type="GO" id="GO:0043025">
    <property type="term" value="C:neuronal cell body"/>
    <property type="evidence" value="ECO:0007669"/>
    <property type="project" value="TreeGrafter"/>
</dbReference>
<feature type="transmembrane region" description="Helical" evidence="8">
    <location>
        <begin position="301"/>
        <end position="324"/>
    </location>
</feature>
<evidence type="ECO:0000256" key="4">
    <source>
        <dbReference type="ARBA" id="ARBA00022989"/>
    </source>
</evidence>
<comment type="caution">
    <text evidence="9">The sequence shown here is derived from an EMBL/GenBank/DDBJ whole genome shotgun (WGS) entry which is preliminary data.</text>
</comment>
<reference evidence="9" key="1">
    <citation type="submission" date="2021-06" db="EMBL/GenBank/DDBJ databases">
        <authorList>
            <person name="Hodson N. C."/>
            <person name="Mongue J. A."/>
            <person name="Jaron S. K."/>
        </authorList>
    </citation>
    <scope>NUCLEOTIDE SEQUENCE</scope>
</reference>
<dbReference type="EMBL" id="CAJVCH010014712">
    <property type="protein sequence ID" value="CAG7678317.1"/>
    <property type="molecule type" value="Genomic_DNA"/>
</dbReference>
<evidence type="ECO:0000313" key="10">
    <source>
        <dbReference type="Proteomes" id="UP000708208"/>
    </source>
</evidence>
<keyword evidence="2" id="KW-1003">Cell membrane</keyword>
<sequence>MKSLKSRFQFDIIEMMAPPNMSMEEKFYRISKELLLCLRVYGYFPLSFTRSFTITRKMCSVPTIWTIIVLALLIWKLSNHFIHIDVYLKYMELSPTENFAYIIMSIILLVNSVLFRAINFVRGNKITNFWRLNCKCFKMVTNLKRSFDFCDPYSESAHSVKKIQRSTQLFLALGIVYSIMTGLVPASKYLYDAIVYEQKYWDYNLNAIISQILFTLGGVTRFALILYLALFLKFYSFFFDMIARELQDFVKYLEPEYTPCGKILNHREHIRISEETRKCIQAYDIIEDLFFQFEDHFRIQLIFHTLVSMISISVLIFFLIFFILHSKFSNLIWVGFYLTIELWQMYYTGTWCSRVTSSSKSVLSKLYSLNDSTFHPELRSKIQKLILKLSTNPPKISPGQFFILDRNSLTTILASITTYIIILLQFEVSDNGKPSANGTISFS</sequence>
<feature type="transmembrane region" description="Helical" evidence="8">
    <location>
        <begin position="59"/>
        <end position="78"/>
    </location>
</feature>
<keyword evidence="10" id="KW-1185">Reference proteome</keyword>
<dbReference type="GO" id="GO:0030424">
    <property type="term" value="C:axon"/>
    <property type="evidence" value="ECO:0007669"/>
    <property type="project" value="TreeGrafter"/>
</dbReference>
<proteinExistence type="predicted"/>
<dbReference type="OrthoDB" id="6366728at2759"/>
<keyword evidence="5 8" id="KW-0472">Membrane</keyword>
<evidence type="ECO:0008006" key="11">
    <source>
        <dbReference type="Google" id="ProtNLM"/>
    </source>
</evidence>
<evidence type="ECO:0000256" key="1">
    <source>
        <dbReference type="ARBA" id="ARBA00004651"/>
    </source>
</evidence>
<dbReference type="GO" id="GO:0050909">
    <property type="term" value="P:sensory perception of taste"/>
    <property type="evidence" value="ECO:0007669"/>
    <property type="project" value="InterPro"/>
</dbReference>
<protein>
    <recommendedName>
        <fullName evidence="11">Gustatory receptor</fullName>
    </recommendedName>
</protein>
<keyword evidence="4 8" id="KW-1133">Transmembrane helix</keyword>
<dbReference type="GO" id="GO:0007165">
    <property type="term" value="P:signal transduction"/>
    <property type="evidence" value="ECO:0007669"/>
    <property type="project" value="UniProtKB-KW"/>
</dbReference>
<evidence type="ECO:0000313" key="9">
    <source>
        <dbReference type="EMBL" id="CAG7678317.1"/>
    </source>
</evidence>
<evidence type="ECO:0000256" key="8">
    <source>
        <dbReference type="SAM" id="Phobius"/>
    </source>
</evidence>